<accession>A0ABR4JRK2</accession>
<dbReference type="SUPFAM" id="SSF50978">
    <property type="entry name" value="WD40 repeat-like"/>
    <property type="match status" value="1"/>
</dbReference>
<dbReference type="InterPro" id="IPR015943">
    <property type="entry name" value="WD40/YVTN_repeat-like_dom_sf"/>
</dbReference>
<evidence type="ECO:0000256" key="3">
    <source>
        <dbReference type="PROSITE-ProRule" id="PRU00221"/>
    </source>
</evidence>
<evidence type="ECO:0000313" key="5">
    <source>
        <dbReference type="Proteomes" id="UP001610446"/>
    </source>
</evidence>
<gene>
    <name evidence="4" type="ORF">BJY01DRAFT_201098</name>
</gene>
<dbReference type="InterPro" id="IPR001680">
    <property type="entry name" value="WD40_rpt"/>
</dbReference>
<dbReference type="PROSITE" id="PS50294">
    <property type="entry name" value="WD_REPEATS_REGION"/>
    <property type="match status" value="2"/>
</dbReference>
<feature type="repeat" description="WD" evidence="3">
    <location>
        <begin position="94"/>
        <end position="135"/>
    </location>
</feature>
<dbReference type="Pfam" id="PF00400">
    <property type="entry name" value="WD40"/>
    <property type="match status" value="5"/>
</dbReference>
<dbReference type="SMART" id="SM00320">
    <property type="entry name" value="WD40"/>
    <property type="match status" value="7"/>
</dbReference>
<name>A0ABR4JRK2_9EURO</name>
<feature type="repeat" description="WD" evidence="3">
    <location>
        <begin position="52"/>
        <end position="93"/>
    </location>
</feature>
<proteinExistence type="predicted"/>
<keyword evidence="5" id="KW-1185">Reference proteome</keyword>
<evidence type="ECO:0000313" key="4">
    <source>
        <dbReference type="EMBL" id="KAL2842417.1"/>
    </source>
</evidence>
<protein>
    <submittedName>
        <fullName evidence="4">WD40-repeat-containing domain protein</fullName>
    </submittedName>
</protein>
<dbReference type="Gene3D" id="2.130.10.10">
    <property type="entry name" value="YVTN repeat-like/Quinoprotein amine dehydrogenase"/>
    <property type="match status" value="1"/>
</dbReference>
<keyword evidence="2" id="KW-0677">Repeat</keyword>
<comment type="caution">
    <text evidence="4">The sequence shown here is derived from an EMBL/GenBank/DDBJ whole genome shotgun (WGS) entry which is preliminary data.</text>
</comment>
<evidence type="ECO:0000256" key="1">
    <source>
        <dbReference type="ARBA" id="ARBA00022574"/>
    </source>
</evidence>
<organism evidence="4 5">
    <name type="scientific">Aspergillus pseudoustus</name>
    <dbReference type="NCBI Taxonomy" id="1810923"/>
    <lineage>
        <taxon>Eukaryota</taxon>
        <taxon>Fungi</taxon>
        <taxon>Dikarya</taxon>
        <taxon>Ascomycota</taxon>
        <taxon>Pezizomycotina</taxon>
        <taxon>Eurotiomycetes</taxon>
        <taxon>Eurotiomycetidae</taxon>
        <taxon>Eurotiales</taxon>
        <taxon>Aspergillaceae</taxon>
        <taxon>Aspergillus</taxon>
        <taxon>Aspergillus subgen. Nidulantes</taxon>
    </lineage>
</organism>
<dbReference type="Proteomes" id="UP001610446">
    <property type="component" value="Unassembled WGS sequence"/>
</dbReference>
<dbReference type="CDD" id="cd00200">
    <property type="entry name" value="WD40"/>
    <property type="match status" value="1"/>
</dbReference>
<evidence type="ECO:0000256" key="2">
    <source>
        <dbReference type="ARBA" id="ARBA00022737"/>
    </source>
</evidence>
<dbReference type="EMBL" id="JBFXLU010000099">
    <property type="protein sequence ID" value="KAL2842417.1"/>
    <property type="molecule type" value="Genomic_DNA"/>
</dbReference>
<dbReference type="PROSITE" id="PS50082">
    <property type="entry name" value="WD_REPEATS_2"/>
    <property type="match status" value="3"/>
</dbReference>
<keyword evidence="1 3" id="KW-0853">WD repeat</keyword>
<dbReference type="PANTHER" id="PTHR22838:SF0">
    <property type="entry name" value="WD REPEAT-CONTAINING PROTEIN 26"/>
    <property type="match status" value="1"/>
</dbReference>
<reference evidence="4 5" key="1">
    <citation type="submission" date="2024-07" db="EMBL/GenBank/DDBJ databases">
        <title>Section-level genome sequencing and comparative genomics of Aspergillus sections Usti and Cavernicolus.</title>
        <authorList>
            <consortium name="Lawrence Berkeley National Laboratory"/>
            <person name="Nybo J.L."/>
            <person name="Vesth T.C."/>
            <person name="Theobald S."/>
            <person name="Frisvad J.C."/>
            <person name="Larsen T.O."/>
            <person name="Kjaerboelling I."/>
            <person name="Rothschild-Mancinelli K."/>
            <person name="Lyhne E.K."/>
            <person name="Kogle M.E."/>
            <person name="Barry K."/>
            <person name="Clum A."/>
            <person name="Na H."/>
            <person name="Ledsgaard L."/>
            <person name="Lin J."/>
            <person name="Lipzen A."/>
            <person name="Kuo A."/>
            <person name="Riley R."/>
            <person name="Mondo S."/>
            <person name="Labutti K."/>
            <person name="Haridas S."/>
            <person name="Pangalinan J."/>
            <person name="Salamov A.A."/>
            <person name="Simmons B.A."/>
            <person name="Magnuson J.K."/>
            <person name="Chen J."/>
            <person name="Drula E."/>
            <person name="Henrissat B."/>
            <person name="Wiebenga A."/>
            <person name="Lubbers R.J."/>
            <person name="Gomes A.C."/>
            <person name="Makela M.R."/>
            <person name="Stajich J."/>
            <person name="Grigoriev I.V."/>
            <person name="Mortensen U.H."/>
            <person name="De Vries R.P."/>
            <person name="Baker S.E."/>
            <person name="Andersen M.R."/>
        </authorList>
    </citation>
    <scope>NUCLEOTIDE SEQUENCE [LARGE SCALE GENOMIC DNA]</scope>
    <source>
        <strain evidence="4 5">CBS 123904</strain>
    </source>
</reference>
<dbReference type="InterPro" id="IPR051350">
    <property type="entry name" value="WD_repeat-ST_regulator"/>
</dbReference>
<sequence length="374" mass="41911">MIPDNRLATLLDHVKQNQINQCLYHNTALPPSLYSDHMCDRNDFPLSTKLELTRHSDEVWHCQFSHDGTKLVTAGRDHSVIIYDTSTFEVIHKLQDHEAGVAHAVWSPDDSKLITCSQDRTARVWSTETGRCLLTINHHRQPVTAAVWAPNGESFVTASLDLTSQLCHWSVRGQPLHMWPSGFRVQDCAITPDGRRLIAVDVEKKIRVFNFITHEEEYTLPLKSKATSIVVSKDSRHMLVNLTECQIQLIDIETTEVIRRFQGQKQSTFIIRSAFGGAAENFVVSGSEDSRIYVWHKENGKLVETLEGHLSGCVNAISWNPADPGMFASAGDDCLVKIWGRASDTNLNSTPSKRRAITGNGYARTSALRSTSSF</sequence>
<feature type="repeat" description="WD" evidence="3">
    <location>
        <begin position="281"/>
        <end position="305"/>
    </location>
</feature>
<dbReference type="PANTHER" id="PTHR22838">
    <property type="entry name" value="WD REPEAT PROTEIN 26-RELATED"/>
    <property type="match status" value="1"/>
</dbReference>
<dbReference type="InterPro" id="IPR036322">
    <property type="entry name" value="WD40_repeat_dom_sf"/>
</dbReference>